<dbReference type="EMBL" id="JAWWNJ010000064">
    <property type="protein sequence ID" value="KAK7012697.1"/>
    <property type="molecule type" value="Genomic_DNA"/>
</dbReference>
<sequence>MNPPKTFEKVVYIKPSLTLNEFPMDTLIHIQSFMEPLDIIALRQCSKIMASATAHRTVWFDALRRVCVAQEVSILTFPMENMSLRDLEHAATSPARFIAHLSKQRETEEIIPALSTRIFQPRLPRPLTGISGDISRMRLIPGGRYLVTTSNLARMSVWDLGHRPAAIIKPYPLVSIVLSFQPSELLIQPTEDHSGFRILTISVAANANLVDVTVYEIYPATEEPTLQQIANHSIFASNLRVYALTPNRFTYYHNFLLTTWDFTENTAGIVHVYQPLWTITVAPTTVIGHCDDGIVMVEVPPLHPVGTPAAGVVVEPVSPSPMVSHTHDVFAEFIDLHMAPTDWHTSPSIPLVMDVFGRLEDGFPAYARSLLHEIPGGGHPDLPSAFPILMGISRVPHETFDADFCGRLQLANTHLFRTWATSPTELMINMARVPYRRQIEFESKTSYLWGLPNNVQGFLYDLDPMSGRFVTWTTPDIRVVDFLLPHF</sequence>
<gene>
    <name evidence="1" type="ORF">R3P38DRAFT_2790556</name>
</gene>
<keyword evidence="2" id="KW-1185">Reference proteome</keyword>
<comment type="caution">
    <text evidence="1">The sequence shown here is derived from an EMBL/GenBank/DDBJ whole genome shotgun (WGS) entry which is preliminary data.</text>
</comment>
<organism evidence="1 2">
    <name type="scientific">Favolaschia claudopus</name>
    <dbReference type="NCBI Taxonomy" id="2862362"/>
    <lineage>
        <taxon>Eukaryota</taxon>
        <taxon>Fungi</taxon>
        <taxon>Dikarya</taxon>
        <taxon>Basidiomycota</taxon>
        <taxon>Agaricomycotina</taxon>
        <taxon>Agaricomycetes</taxon>
        <taxon>Agaricomycetidae</taxon>
        <taxon>Agaricales</taxon>
        <taxon>Marasmiineae</taxon>
        <taxon>Mycenaceae</taxon>
        <taxon>Favolaschia</taxon>
    </lineage>
</organism>
<accession>A0AAW0AK06</accession>
<evidence type="ECO:0000313" key="1">
    <source>
        <dbReference type="EMBL" id="KAK7012697.1"/>
    </source>
</evidence>
<reference evidence="1 2" key="1">
    <citation type="journal article" date="2024" name="J Genomics">
        <title>Draft genome sequencing and assembly of Favolaschia claudopus CIRM-BRFM 2984 isolated from oak limbs.</title>
        <authorList>
            <person name="Navarro D."/>
            <person name="Drula E."/>
            <person name="Chaduli D."/>
            <person name="Cazenave R."/>
            <person name="Ahrendt S."/>
            <person name="Wang J."/>
            <person name="Lipzen A."/>
            <person name="Daum C."/>
            <person name="Barry K."/>
            <person name="Grigoriev I.V."/>
            <person name="Favel A."/>
            <person name="Rosso M.N."/>
            <person name="Martin F."/>
        </authorList>
    </citation>
    <scope>NUCLEOTIDE SEQUENCE [LARGE SCALE GENOMIC DNA]</scope>
    <source>
        <strain evidence="1 2">CIRM-BRFM 2984</strain>
    </source>
</reference>
<dbReference type="AlphaFoldDB" id="A0AAW0AK06"/>
<protein>
    <submittedName>
        <fullName evidence="1">F-box domain-containing protein</fullName>
    </submittedName>
</protein>
<name>A0AAW0AK06_9AGAR</name>
<evidence type="ECO:0000313" key="2">
    <source>
        <dbReference type="Proteomes" id="UP001362999"/>
    </source>
</evidence>
<proteinExistence type="predicted"/>
<dbReference type="Proteomes" id="UP001362999">
    <property type="component" value="Unassembled WGS sequence"/>
</dbReference>
<dbReference type="SUPFAM" id="SSF81383">
    <property type="entry name" value="F-box domain"/>
    <property type="match status" value="1"/>
</dbReference>
<dbReference type="InterPro" id="IPR036047">
    <property type="entry name" value="F-box-like_dom_sf"/>
</dbReference>